<dbReference type="InterPro" id="IPR023210">
    <property type="entry name" value="NADP_OxRdtase_dom"/>
</dbReference>
<evidence type="ECO:0000313" key="2">
    <source>
        <dbReference type="EMBL" id="QFI76084.1"/>
    </source>
</evidence>
<dbReference type="GO" id="GO:0016491">
    <property type="term" value="F:oxidoreductase activity"/>
    <property type="evidence" value="ECO:0007669"/>
    <property type="project" value="InterPro"/>
</dbReference>
<name>A0A5P6PDY0_9BRAD</name>
<dbReference type="OrthoDB" id="9768851at2"/>
<dbReference type="EMBL" id="CP044543">
    <property type="protein sequence ID" value="QFI76084.1"/>
    <property type="molecule type" value="Genomic_DNA"/>
</dbReference>
<feature type="domain" description="NADP-dependent oxidoreductase" evidence="1">
    <location>
        <begin position="15"/>
        <end position="199"/>
    </location>
</feature>
<evidence type="ECO:0000313" key="3">
    <source>
        <dbReference type="Proteomes" id="UP000325641"/>
    </source>
</evidence>
<dbReference type="Gene3D" id="3.20.20.100">
    <property type="entry name" value="NADP-dependent oxidoreductase domain"/>
    <property type="match status" value="1"/>
</dbReference>
<dbReference type="AlphaFoldDB" id="A0A5P6PDY0"/>
<dbReference type="InterPro" id="IPR036812">
    <property type="entry name" value="NAD(P)_OxRdtase_dom_sf"/>
</dbReference>
<dbReference type="GO" id="GO:0005829">
    <property type="term" value="C:cytosol"/>
    <property type="evidence" value="ECO:0007669"/>
    <property type="project" value="TreeGrafter"/>
</dbReference>
<dbReference type="PANTHER" id="PTHR42686">
    <property type="entry name" value="GH17980P-RELATED"/>
    <property type="match status" value="1"/>
</dbReference>
<protein>
    <submittedName>
        <fullName evidence="2">Aldo/keto reductase</fullName>
    </submittedName>
</protein>
<dbReference type="Pfam" id="PF00248">
    <property type="entry name" value="Aldo_ket_red"/>
    <property type="match status" value="1"/>
</dbReference>
<organism evidence="2 3">
    <name type="scientific">Bradyrhizobium betae</name>
    <dbReference type="NCBI Taxonomy" id="244734"/>
    <lineage>
        <taxon>Bacteria</taxon>
        <taxon>Pseudomonadati</taxon>
        <taxon>Pseudomonadota</taxon>
        <taxon>Alphaproteobacteria</taxon>
        <taxon>Hyphomicrobiales</taxon>
        <taxon>Nitrobacteraceae</taxon>
        <taxon>Bradyrhizobium</taxon>
    </lineage>
</organism>
<proteinExistence type="predicted"/>
<dbReference type="RefSeq" id="WP_151649600.1">
    <property type="nucleotide sequence ID" value="NZ_CP044543.1"/>
</dbReference>
<dbReference type="PANTHER" id="PTHR42686:SF1">
    <property type="entry name" value="GH17980P-RELATED"/>
    <property type="match status" value="1"/>
</dbReference>
<dbReference type="Proteomes" id="UP000325641">
    <property type="component" value="Chromosome"/>
</dbReference>
<dbReference type="SUPFAM" id="SSF51430">
    <property type="entry name" value="NAD(P)-linked oxidoreductase"/>
    <property type="match status" value="1"/>
</dbReference>
<sequence length="332" mass="34841">MRMVRVPRLGRAVSAIGFGCASLGSRISAADGHRAIVRALDLGVSWFDVAPPYGDGHAEALLGQALRGRRDKVVICTKFGIAAPQLSLAARLIRPAARQAVATFPSLRRVASRARSTGTHAPIDPATIEASVTSSLRSLGTDYIDVLAMHDPAPGDAENDEIFAVLLRLVDKGYVRAVSIAGAPDSIIAASRSAKPIDIAQFPDTPLANAAPLLRSRLPAPPMFVTHGVFDSDAAEAIARRDGAARDRIAAIARHHGIDGSKSPSDLLLPFAFSNNPAGVVIVSMFNPAHIERNIAAATAPPMPGFAAALREALAPMHPHANMPAHISTMDD</sequence>
<evidence type="ECO:0000259" key="1">
    <source>
        <dbReference type="Pfam" id="PF00248"/>
    </source>
</evidence>
<dbReference type="InterPro" id="IPR020471">
    <property type="entry name" value="AKR"/>
</dbReference>
<gene>
    <name evidence="2" type="ORF">F8237_29010</name>
</gene>
<reference evidence="3" key="1">
    <citation type="submission" date="2019-10" db="EMBL/GenBank/DDBJ databases">
        <title>Complete Genome Sequence of Bradyrhizobium betae type strain PL7HG1T.</title>
        <authorList>
            <person name="Bromfield E.S.P."/>
            <person name="Cloutier S."/>
        </authorList>
    </citation>
    <scope>NUCLEOTIDE SEQUENCE [LARGE SCALE GENOMIC DNA]</scope>
    <source>
        <strain evidence="3">PL7HG1</strain>
    </source>
</reference>
<dbReference type="KEGG" id="bbet:F8237_29010"/>
<accession>A0A5P6PDY0</accession>